<keyword evidence="10" id="KW-1185">Reference proteome</keyword>
<dbReference type="Proteomes" id="UP000095200">
    <property type="component" value="Unassembled WGS sequence"/>
</dbReference>
<keyword evidence="4" id="KW-1003">Cell membrane</keyword>
<evidence type="ECO:0000256" key="8">
    <source>
        <dbReference type="SAM" id="Phobius"/>
    </source>
</evidence>
<feature type="transmembrane region" description="Helical" evidence="8">
    <location>
        <begin position="67"/>
        <end position="88"/>
    </location>
</feature>
<proteinExistence type="inferred from homology"/>
<accession>A0A194AJB6</accession>
<dbReference type="PANTHER" id="PTHR21716:SF53">
    <property type="entry name" value="PERMEASE PERM-RELATED"/>
    <property type="match status" value="1"/>
</dbReference>
<evidence type="ECO:0000256" key="1">
    <source>
        <dbReference type="ARBA" id="ARBA00004651"/>
    </source>
</evidence>
<dbReference type="PANTHER" id="PTHR21716">
    <property type="entry name" value="TRANSMEMBRANE PROTEIN"/>
    <property type="match status" value="1"/>
</dbReference>
<feature type="transmembrane region" description="Helical" evidence="8">
    <location>
        <begin position="290"/>
        <end position="308"/>
    </location>
</feature>
<evidence type="ECO:0000256" key="2">
    <source>
        <dbReference type="ARBA" id="ARBA00009773"/>
    </source>
</evidence>
<evidence type="ECO:0000313" key="9">
    <source>
        <dbReference type="EMBL" id="GAU09418.1"/>
    </source>
</evidence>
<gene>
    <name evidence="9" type="ORF">DPF_2144</name>
</gene>
<protein>
    <recommendedName>
        <fullName evidence="11">Permease</fullName>
    </recommendedName>
</protein>
<feature type="transmembrane region" description="Helical" evidence="8">
    <location>
        <begin position="170"/>
        <end position="189"/>
    </location>
</feature>
<dbReference type="EMBL" id="BDFE01000017">
    <property type="protein sequence ID" value="GAU09418.1"/>
    <property type="molecule type" value="Genomic_DNA"/>
</dbReference>
<feature type="transmembrane region" description="Helical" evidence="8">
    <location>
        <begin position="328"/>
        <end position="358"/>
    </location>
</feature>
<evidence type="ECO:0000256" key="7">
    <source>
        <dbReference type="ARBA" id="ARBA00023136"/>
    </source>
</evidence>
<evidence type="ECO:0008006" key="11">
    <source>
        <dbReference type="Google" id="ProtNLM"/>
    </source>
</evidence>
<dbReference type="GO" id="GO:0055085">
    <property type="term" value="P:transmembrane transport"/>
    <property type="evidence" value="ECO:0007669"/>
    <property type="project" value="TreeGrafter"/>
</dbReference>
<evidence type="ECO:0000313" key="10">
    <source>
        <dbReference type="Proteomes" id="UP000095200"/>
    </source>
</evidence>
<reference evidence="10" key="1">
    <citation type="submission" date="2016-06" db="EMBL/GenBank/DDBJ databases">
        <title>Draft genome sequence of Desulfoplanes formicivorans strain Pf12B.</title>
        <authorList>
            <person name="Watanabe M."/>
            <person name="Kojima H."/>
            <person name="Fukui M."/>
        </authorList>
    </citation>
    <scope>NUCLEOTIDE SEQUENCE [LARGE SCALE GENOMIC DNA]</scope>
    <source>
        <strain evidence="10">Pf12B</strain>
    </source>
</reference>
<keyword evidence="6 8" id="KW-1133">Transmembrane helix</keyword>
<evidence type="ECO:0000256" key="3">
    <source>
        <dbReference type="ARBA" id="ARBA00022448"/>
    </source>
</evidence>
<feature type="transmembrane region" description="Helical" evidence="8">
    <location>
        <begin position="37"/>
        <end position="55"/>
    </location>
</feature>
<comment type="similarity">
    <text evidence="2">Belongs to the autoinducer-2 exporter (AI-2E) (TC 2.A.86) family.</text>
</comment>
<keyword evidence="3" id="KW-0813">Transport</keyword>
<evidence type="ECO:0000256" key="6">
    <source>
        <dbReference type="ARBA" id="ARBA00022989"/>
    </source>
</evidence>
<dbReference type="RefSeq" id="WP_069859648.1">
    <property type="nucleotide sequence ID" value="NZ_BDFE01000017.1"/>
</dbReference>
<organism evidence="9 10">
    <name type="scientific">Desulfoplanes formicivorans</name>
    <dbReference type="NCBI Taxonomy" id="1592317"/>
    <lineage>
        <taxon>Bacteria</taxon>
        <taxon>Pseudomonadati</taxon>
        <taxon>Thermodesulfobacteriota</taxon>
        <taxon>Desulfovibrionia</taxon>
        <taxon>Desulfovibrionales</taxon>
        <taxon>Desulfoplanaceae</taxon>
        <taxon>Desulfoplanes</taxon>
    </lineage>
</organism>
<evidence type="ECO:0000256" key="5">
    <source>
        <dbReference type="ARBA" id="ARBA00022692"/>
    </source>
</evidence>
<sequence length="380" mass="42154">MNLFGDRPYTLDRVVRLALAVGLAWGAVMLLGYLSDVILPFAVAVLLAYMLHPLVTWVQQRVRSRALAVWLTLLGSSVVCIGLLWLIVPLIGREMAHMGSLVSDLVNNSGFAEQASRRLPPDIWLWIKEQLARPEVRSFFQTDNVLTLLRSLGQRLVPGLWNILAGTANFVLWVVGLVFILMYLVFLLLDFQRFRDSGRELLPASWREPVTAFLRDFDQGMSRYFRAQAGVAAIVGVLFSIGFTLIGLPMGILLGLFMGLLNMVPYLQVIGLLPALFLASVHALETGSSFLLVFGLTGLVFLVIQALQDMVLVPRIMGRVMGLSPAMILLSLSIWGKLLGFLGLVIALPVTCMLLAYYKRIINNQCRLVSGQEPESPRDD</sequence>
<dbReference type="Pfam" id="PF01594">
    <property type="entry name" value="AI-2E_transport"/>
    <property type="match status" value="1"/>
</dbReference>
<feature type="transmembrane region" description="Helical" evidence="8">
    <location>
        <begin position="263"/>
        <end position="283"/>
    </location>
</feature>
<dbReference type="AlphaFoldDB" id="A0A194AJB6"/>
<comment type="subcellular location">
    <subcellularLocation>
        <location evidence="1">Cell membrane</location>
        <topology evidence="1">Multi-pass membrane protein</topology>
    </subcellularLocation>
</comment>
<keyword evidence="5 8" id="KW-0812">Transmembrane</keyword>
<evidence type="ECO:0000256" key="4">
    <source>
        <dbReference type="ARBA" id="ARBA00022475"/>
    </source>
</evidence>
<comment type="caution">
    <text evidence="9">The sequence shown here is derived from an EMBL/GenBank/DDBJ whole genome shotgun (WGS) entry which is preliminary data.</text>
</comment>
<keyword evidence="7 8" id="KW-0472">Membrane</keyword>
<feature type="transmembrane region" description="Helical" evidence="8">
    <location>
        <begin position="14"/>
        <end position="31"/>
    </location>
</feature>
<dbReference type="STRING" id="1592317.DPF_2144"/>
<dbReference type="OrthoDB" id="1010875at2"/>
<feature type="transmembrane region" description="Helical" evidence="8">
    <location>
        <begin position="231"/>
        <end position="257"/>
    </location>
</feature>
<name>A0A194AJB6_9BACT</name>
<dbReference type="GO" id="GO:0005886">
    <property type="term" value="C:plasma membrane"/>
    <property type="evidence" value="ECO:0007669"/>
    <property type="project" value="UniProtKB-SubCell"/>
</dbReference>
<dbReference type="InterPro" id="IPR002549">
    <property type="entry name" value="AI-2E-like"/>
</dbReference>